<keyword evidence="1" id="KW-0812">Transmembrane</keyword>
<reference evidence="2" key="1">
    <citation type="submission" date="2023-01" db="EMBL/GenBank/DDBJ databases">
        <title>Metagenome sequencing of chrysophaentin producing Chrysophaeum taylorii.</title>
        <authorList>
            <person name="Davison J."/>
            <person name="Bewley C."/>
        </authorList>
    </citation>
    <scope>NUCLEOTIDE SEQUENCE</scope>
    <source>
        <strain evidence="2">NIES-1699</strain>
    </source>
</reference>
<evidence type="ECO:0000256" key="1">
    <source>
        <dbReference type="SAM" id="Phobius"/>
    </source>
</evidence>
<evidence type="ECO:0000313" key="2">
    <source>
        <dbReference type="EMBL" id="KAJ8611301.1"/>
    </source>
</evidence>
<keyword evidence="3" id="KW-1185">Reference proteome</keyword>
<dbReference type="Pfam" id="PF14023">
    <property type="entry name" value="Bestrophin-like"/>
    <property type="match status" value="1"/>
</dbReference>
<keyword evidence="1" id="KW-1133">Transmembrane helix</keyword>
<name>A0AAD7ULA7_9STRA</name>
<feature type="transmembrane region" description="Helical" evidence="1">
    <location>
        <begin position="777"/>
        <end position="799"/>
    </location>
</feature>
<feature type="transmembrane region" description="Helical" evidence="1">
    <location>
        <begin position="746"/>
        <end position="765"/>
    </location>
</feature>
<comment type="caution">
    <text evidence="2">The sequence shown here is derived from an EMBL/GenBank/DDBJ whole genome shotgun (WGS) entry which is preliminary data.</text>
</comment>
<sequence>MPGDDDAAAAAARLKLKFSKFAQASVVDPLVEEEKRMRANLRLGLSTLLDMHNPAELGSLCGSLGLVAECEVGTHAEKKAGIMRYIDEEGMRLGSTEKAHMRALDMMWDGILFEYLRVEGQPLRSARFNPRAFTLQLWRRRATFVGGGATVFRPHYVPRHARSRGDEPRRAEDVEGLMRGVEAKEAAVKHVELKVRKERDYRNVVRYLSDSTSLRDYERDARSYLVHELEAARARNDHYSASLDLTAEHLGELEKKYDDVTGALVAQLGTLEAELRFFTENHFVEAATENQHVLAGLRQFLKTPGPADGEDAAVANRVVAARQPPPSALDAAELCAMAFAKHDADVQSATRRAAAGEASFAAASASSERRAAEGAAQTARAARAERRGCDLVARLAESADALAFERSARLAELEASRQALEAAVERCRRLEDERDATAPLLWALLCVDSNRVTHIAARAAATLAIVPSIDVAWQEVERWNMDREEVELRTYEALRGPTPKGPRVVGRRVWSRVDEECVLPMDEAQLEATRQDLEAQTRTFDATLAALPFVMPTLAFASYEFVARETREALDLFGGRNWLSIDGNAYEIEILAPLVNGVVMPSIAIALGTVAATTISSLRDRQLEVRERLNSELCDLELLRAAVNALDDDDFKLARGVDQPAALATALLRDYVSRLILEAKPGTTTRTLETRRVTDNELAPLAALLHSVDDSTKRSEPVPATAHPLIASLSNHRSYRLALQAATYPPIHYAVLAFLSLSILVSYLLESDQEVLRFVDALQLRLLFSVLVGVFTAFASLIVDLSDLNRGGFRVTPAYAQLFAIHDQLDFDLCHKQGGQSDSILSEVLLNKPALTNTTGLFTLNNNNNNIVNNNFDPQQQPS</sequence>
<proteinExistence type="predicted"/>
<organism evidence="2 3">
    <name type="scientific">Chrysophaeum taylorii</name>
    <dbReference type="NCBI Taxonomy" id="2483200"/>
    <lineage>
        <taxon>Eukaryota</taxon>
        <taxon>Sar</taxon>
        <taxon>Stramenopiles</taxon>
        <taxon>Ochrophyta</taxon>
        <taxon>Pelagophyceae</taxon>
        <taxon>Pelagomonadales</taxon>
        <taxon>Pelagomonadaceae</taxon>
        <taxon>Chrysophaeum</taxon>
    </lineage>
</organism>
<gene>
    <name evidence="2" type="ORF">CTAYLR_006601</name>
</gene>
<accession>A0AAD7ULA7</accession>
<dbReference type="AlphaFoldDB" id="A0AAD7ULA7"/>
<dbReference type="Proteomes" id="UP001230188">
    <property type="component" value="Unassembled WGS sequence"/>
</dbReference>
<protein>
    <submittedName>
        <fullName evidence="2">Uncharacterized protein</fullName>
    </submittedName>
</protein>
<dbReference type="EMBL" id="JAQMWT010000077">
    <property type="protein sequence ID" value="KAJ8611301.1"/>
    <property type="molecule type" value="Genomic_DNA"/>
</dbReference>
<dbReference type="InterPro" id="IPR025333">
    <property type="entry name" value="DUF4239"/>
</dbReference>
<evidence type="ECO:0000313" key="3">
    <source>
        <dbReference type="Proteomes" id="UP001230188"/>
    </source>
</evidence>
<keyword evidence="1" id="KW-0472">Membrane</keyword>